<gene>
    <name evidence="9" type="ORF">ANN_27913</name>
</gene>
<feature type="domain" description="C2H2-type" evidence="8">
    <location>
        <begin position="79"/>
        <end position="106"/>
    </location>
</feature>
<dbReference type="Gene3D" id="3.30.160.60">
    <property type="entry name" value="Classic Zinc Finger"/>
    <property type="match status" value="3"/>
</dbReference>
<keyword evidence="4 7" id="KW-0863">Zinc-finger</keyword>
<dbReference type="PROSITE" id="PS50157">
    <property type="entry name" value="ZINC_FINGER_C2H2_2"/>
    <property type="match status" value="3"/>
</dbReference>
<organism evidence="9 10">
    <name type="scientific">Periplaneta americana</name>
    <name type="common">American cockroach</name>
    <name type="synonym">Blatta americana</name>
    <dbReference type="NCBI Taxonomy" id="6978"/>
    <lineage>
        <taxon>Eukaryota</taxon>
        <taxon>Metazoa</taxon>
        <taxon>Ecdysozoa</taxon>
        <taxon>Arthropoda</taxon>
        <taxon>Hexapoda</taxon>
        <taxon>Insecta</taxon>
        <taxon>Pterygota</taxon>
        <taxon>Neoptera</taxon>
        <taxon>Polyneoptera</taxon>
        <taxon>Dictyoptera</taxon>
        <taxon>Blattodea</taxon>
        <taxon>Blattoidea</taxon>
        <taxon>Blattidae</taxon>
        <taxon>Blattinae</taxon>
        <taxon>Periplaneta</taxon>
    </lineage>
</organism>
<evidence type="ECO:0000256" key="5">
    <source>
        <dbReference type="ARBA" id="ARBA00022833"/>
    </source>
</evidence>
<feature type="domain" description="C2H2-type" evidence="8">
    <location>
        <begin position="51"/>
        <end position="74"/>
    </location>
</feature>
<evidence type="ECO:0000256" key="1">
    <source>
        <dbReference type="ARBA" id="ARBA00004123"/>
    </source>
</evidence>
<dbReference type="Pfam" id="PF00096">
    <property type="entry name" value="zf-C2H2"/>
    <property type="match status" value="3"/>
</dbReference>
<dbReference type="InterPro" id="IPR013087">
    <property type="entry name" value="Znf_C2H2_type"/>
</dbReference>
<proteinExistence type="predicted"/>
<evidence type="ECO:0000256" key="7">
    <source>
        <dbReference type="PROSITE-ProRule" id="PRU00042"/>
    </source>
</evidence>
<dbReference type="EMBL" id="JAJSOF020000042">
    <property type="protein sequence ID" value="KAJ4425717.1"/>
    <property type="molecule type" value="Genomic_DNA"/>
</dbReference>
<evidence type="ECO:0000256" key="2">
    <source>
        <dbReference type="ARBA" id="ARBA00022723"/>
    </source>
</evidence>
<evidence type="ECO:0000313" key="10">
    <source>
        <dbReference type="Proteomes" id="UP001148838"/>
    </source>
</evidence>
<dbReference type="PROSITE" id="PS00028">
    <property type="entry name" value="ZINC_FINGER_C2H2_1"/>
    <property type="match status" value="1"/>
</dbReference>
<keyword evidence="2" id="KW-0479">Metal-binding</keyword>
<evidence type="ECO:0000313" key="9">
    <source>
        <dbReference type="EMBL" id="KAJ4425717.1"/>
    </source>
</evidence>
<sequence length="294" mass="33163">MSCLLCTLKTCADESSRQLKLTGLFSEDPLNEISLEPPICEKLQAQAITSFKCDTCDKVLPTSHSLRKHSRTHSAAGVNKCEICGRCFSHAGHLKDHVRSHTGEKPFKCDYCGKVFSRSGRLKIHAPQSQCKYVDQNNPRDLTLNMWSRDNAVVTCPCQCGMDFWLWWRCALLRRVSSNSVAVAEYMSSYSCPMREALATKLAFEWLLTGMPAFVASEAARLRETLSTVVAFERFFTRMPTYMTLQVTSLRETLPTNVARKWSLAGMLRTWLLKLLQSGKHLAQISHLNGFSPV</sequence>
<keyword evidence="6" id="KW-0539">Nucleus</keyword>
<evidence type="ECO:0000256" key="6">
    <source>
        <dbReference type="ARBA" id="ARBA00023242"/>
    </source>
</evidence>
<comment type="subcellular location">
    <subcellularLocation>
        <location evidence="1">Nucleus</location>
    </subcellularLocation>
</comment>
<keyword evidence="5" id="KW-0862">Zinc</keyword>
<dbReference type="PANTHER" id="PTHR24394:SF29">
    <property type="entry name" value="MYONEURIN"/>
    <property type="match status" value="1"/>
</dbReference>
<dbReference type="SUPFAM" id="SSF57667">
    <property type="entry name" value="beta-beta-alpha zinc fingers"/>
    <property type="match status" value="2"/>
</dbReference>
<keyword evidence="10" id="KW-1185">Reference proteome</keyword>
<dbReference type="PANTHER" id="PTHR24394">
    <property type="entry name" value="ZINC FINGER PROTEIN"/>
    <property type="match status" value="1"/>
</dbReference>
<protein>
    <recommendedName>
        <fullName evidence="8">C2H2-type domain-containing protein</fullName>
    </recommendedName>
</protein>
<accession>A0ABQ8RVS3</accession>
<evidence type="ECO:0000256" key="3">
    <source>
        <dbReference type="ARBA" id="ARBA00022737"/>
    </source>
</evidence>
<dbReference type="SMART" id="SM00355">
    <property type="entry name" value="ZnF_C2H2"/>
    <property type="match status" value="3"/>
</dbReference>
<evidence type="ECO:0000256" key="4">
    <source>
        <dbReference type="ARBA" id="ARBA00022771"/>
    </source>
</evidence>
<name>A0ABQ8RVS3_PERAM</name>
<dbReference type="InterPro" id="IPR036236">
    <property type="entry name" value="Znf_C2H2_sf"/>
</dbReference>
<feature type="domain" description="C2H2-type" evidence="8">
    <location>
        <begin position="107"/>
        <end position="125"/>
    </location>
</feature>
<comment type="caution">
    <text evidence="9">The sequence shown here is derived from an EMBL/GenBank/DDBJ whole genome shotgun (WGS) entry which is preliminary data.</text>
</comment>
<keyword evidence="3" id="KW-0677">Repeat</keyword>
<evidence type="ECO:0000259" key="8">
    <source>
        <dbReference type="PROSITE" id="PS50157"/>
    </source>
</evidence>
<reference evidence="9 10" key="1">
    <citation type="journal article" date="2022" name="Allergy">
        <title>Genome assembly and annotation of Periplaneta americana reveal a comprehensive cockroach allergen profile.</title>
        <authorList>
            <person name="Wang L."/>
            <person name="Xiong Q."/>
            <person name="Saelim N."/>
            <person name="Wang L."/>
            <person name="Nong W."/>
            <person name="Wan A.T."/>
            <person name="Shi M."/>
            <person name="Liu X."/>
            <person name="Cao Q."/>
            <person name="Hui J.H.L."/>
            <person name="Sookrung N."/>
            <person name="Leung T.F."/>
            <person name="Tungtrongchitr A."/>
            <person name="Tsui S.K.W."/>
        </authorList>
    </citation>
    <scope>NUCLEOTIDE SEQUENCE [LARGE SCALE GENOMIC DNA]</scope>
    <source>
        <strain evidence="9">PWHHKU_190912</strain>
    </source>
</reference>
<dbReference type="Proteomes" id="UP001148838">
    <property type="component" value="Unassembled WGS sequence"/>
</dbReference>